<keyword evidence="2" id="KW-1185">Reference proteome</keyword>
<dbReference type="Proteomes" id="UP000041625">
    <property type="component" value="Unassembled WGS sequence"/>
</dbReference>
<comment type="caution">
    <text evidence="1">The sequence shown here is derived from an EMBL/GenBank/DDBJ whole genome shotgun (WGS) entry which is preliminary data.</text>
</comment>
<accession>A0AA86X2M9</accession>
<name>A0AA86X2M9_9VIBR</name>
<gene>
    <name evidence="1" type="ORF">VCR31J2_1360099</name>
</gene>
<proteinExistence type="predicted"/>
<evidence type="ECO:0000313" key="1">
    <source>
        <dbReference type="EMBL" id="CDT84136.1"/>
    </source>
</evidence>
<sequence length="43" mass="5026">MHWQVKRQAREKGATVNPIPLFSESLHYLSLTPRLAHIKTIRT</sequence>
<dbReference type="EMBL" id="CCKJ01000042">
    <property type="protein sequence ID" value="CDT84136.1"/>
    <property type="molecule type" value="Genomic_DNA"/>
</dbReference>
<dbReference type="AlphaFoldDB" id="A0AA86X2M9"/>
<organism evidence="1 2">
    <name type="scientific">Vibrio coralliirubri</name>
    <dbReference type="NCBI Taxonomy" id="1516159"/>
    <lineage>
        <taxon>Bacteria</taxon>
        <taxon>Pseudomonadati</taxon>
        <taxon>Pseudomonadota</taxon>
        <taxon>Gammaproteobacteria</taxon>
        <taxon>Vibrionales</taxon>
        <taxon>Vibrionaceae</taxon>
        <taxon>Vibrio</taxon>
    </lineage>
</organism>
<reference evidence="1 2" key="1">
    <citation type="submission" date="2014-06" db="EMBL/GenBank/DDBJ databases">
        <authorList>
            <person name="Le Roux F."/>
        </authorList>
    </citation>
    <scope>NUCLEOTIDE SEQUENCE [LARGE SCALE GENOMIC DNA]</scope>
    <source>
        <strain evidence="1 2">J2-31</strain>
    </source>
</reference>
<evidence type="ECO:0000313" key="2">
    <source>
        <dbReference type="Proteomes" id="UP000041625"/>
    </source>
</evidence>
<protein>
    <submittedName>
        <fullName evidence="1">Uncharacterized protein</fullName>
    </submittedName>
</protein>